<feature type="domain" description="Calcineurin-like phosphoesterase" evidence="2">
    <location>
        <begin position="15"/>
        <end position="246"/>
    </location>
</feature>
<dbReference type="Pfam" id="PF00149">
    <property type="entry name" value="Metallophos"/>
    <property type="match status" value="1"/>
</dbReference>
<dbReference type="PANTHER" id="PTHR12905">
    <property type="entry name" value="METALLOPHOSPHOESTERASE"/>
    <property type="match status" value="1"/>
</dbReference>
<proteinExistence type="predicted"/>
<gene>
    <name evidence="3" type="ORF">AYL99_10343</name>
</gene>
<dbReference type="Proteomes" id="UP000078343">
    <property type="component" value="Unassembled WGS sequence"/>
</dbReference>
<evidence type="ECO:0000259" key="2">
    <source>
        <dbReference type="Pfam" id="PF00149"/>
    </source>
</evidence>
<organism evidence="3 4">
    <name type="scientific">Fonsecaea erecta</name>
    <dbReference type="NCBI Taxonomy" id="1367422"/>
    <lineage>
        <taxon>Eukaryota</taxon>
        <taxon>Fungi</taxon>
        <taxon>Dikarya</taxon>
        <taxon>Ascomycota</taxon>
        <taxon>Pezizomycotina</taxon>
        <taxon>Eurotiomycetes</taxon>
        <taxon>Chaetothyriomycetidae</taxon>
        <taxon>Chaetothyriales</taxon>
        <taxon>Herpotrichiellaceae</taxon>
        <taxon>Fonsecaea</taxon>
    </lineage>
</organism>
<evidence type="ECO:0000313" key="3">
    <source>
        <dbReference type="EMBL" id="OAP55370.1"/>
    </source>
</evidence>
<dbReference type="GO" id="GO:0016787">
    <property type="term" value="F:hydrolase activity"/>
    <property type="evidence" value="ECO:0007669"/>
    <property type="project" value="InterPro"/>
</dbReference>
<evidence type="ECO:0000313" key="4">
    <source>
        <dbReference type="Proteomes" id="UP000078343"/>
    </source>
</evidence>
<dbReference type="GeneID" id="30014511"/>
<dbReference type="SUPFAM" id="SSF56300">
    <property type="entry name" value="Metallo-dependent phosphatases"/>
    <property type="match status" value="1"/>
</dbReference>
<accession>A0A178Z6G7</accession>
<protein>
    <recommendedName>
        <fullName evidence="2">Calcineurin-like phosphoesterase domain-containing protein</fullName>
    </recommendedName>
</protein>
<feature type="region of interest" description="Disordered" evidence="1">
    <location>
        <begin position="263"/>
        <end position="331"/>
    </location>
</feature>
<dbReference type="AlphaFoldDB" id="A0A178Z6G7"/>
<sequence>MATSRPPERKMIPTRILIVSDTHAHLPLGANEGSPVPFRRPLPEADVLIHCGDLTMNGEFSQHERAVDLLTSATTASLKIVIPGNHDLTLDRDYYRRFPTLHTTYGPYPDATLDRIRALYTGPRARDAGIHYLEEGVARFTLRNGARLAVYASAYQPEFCNWAFGYPRSVDRFNHNPRPGGGGTGPECPVPDHGEIDIMVTHGPPHGILDRVWRGGVAGEGVGCDHLRRAVERCRPRIHCFGHIHEAWGAVWKRWDSDVGTPALPPQGRDITMGDDKAPSSLAGVGEPNPPYHPVHNPNSYYMYPDTDTSKDTKQNHSNQALRPGETLLQPGPYYEDQVRRRCATVDARGLEFGRETLFVNASIMNLRYRPANAPWLVDVMLPEDAAAAG</sequence>
<reference evidence="3 4" key="1">
    <citation type="submission" date="2016-04" db="EMBL/GenBank/DDBJ databases">
        <title>Draft genome of Fonsecaea erecta CBS 125763.</title>
        <authorList>
            <person name="Weiss V.A."/>
            <person name="Vicente V.A."/>
            <person name="Raittz R.T."/>
            <person name="Moreno L.F."/>
            <person name="De Souza E.M."/>
            <person name="Pedrosa F.O."/>
            <person name="Steffens M.B."/>
            <person name="Faoro H."/>
            <person name="Tadra-Sfeir M.Z."/>
            <person name="Najafzadeh M.J."/>
            <person name="Felipe M.S."/>
            <person name="Teixeira M."/>
            <person name="Sun J."/>
            <person name="Xi L."/>
            <person name="Gomes R."/>
            <person name="De Azevedo C.M."/>
            <person name="Salgado C.G."/>
            <person name="Da Silva M.B."/>
            <person name="Nascimento M.F."/>
            <person name="Queiroz-Telles F."/>
            <person name="Attili D.S."/>
            <person name="Gorbushina A."/>
        </authorList>
    </citation>
    <scope>NUCLEOTIDE SEQUENCE [LARGE SCALE GENOMIC DNA]</scope>
    <source>
        <strain evidence="3 4">CBS 125763</strain>
    </source>
</reference>
<dbReference type="InterPro" id="IPR004843">
    <property type="entry name" value="Calcineurin-like_PHP"/>
</dbReference>
<dbReference type="InterPro" id="IPR029052">
    <property type="entry name" value="Metallo-depent_PP-like"/>
</dbReference>
<dbReference type="RefSeq" id="XP_018688737.1">
    <property type="nucleotide sequence ID" value="XM_018841849.1"/>
</dbReference>
<keyword evidence="4" id="KW-1185">Reference proteome</keyword>
<dbReference type="InterPro" id="IPR051693">
    <property type="entry name" value="UPF0046_metallophosphoest"/>
</dbReference>
<evidence type="ECO:0000256" key="1">
    <source>
        <dbReference type="SAM" id="MobiDB-lite"/>
    </source>
</evidence>
<dbReference type="Gene3D" id="3.60.21.10">
    <property type="match status" value="1"/>
</dbReference>
<dbReference type="EMBL" id="LVYI01000011">
    <property type="protein sequence ID" value="OAP55370.1"/>
    <property type="molecule type" value="Genomic_DNA"/>
</dbReference>
<name>A0A178Z6G7_9EURO</name>
<dbReference type="CDD" id="cd07379">
    <property type="entry name" value="MPP_239FB"/>
    <property type="match status" value="1"/>
</dbReference>
<dbReference type="OrthoDB" id="630188at2759"/>
<comment type="caution">
    <text evidence="3">The sequence shown here is derived from an EMBL/GenBank/DDBJ whole genome shotgun (WGS) entry which is preliminary data.</text>
</comment>
<dbReference type="PANTHER" id="PTHR12905:SF0">
    <property type="entry name" value="CALCINEURIN-LIKE PHOSPHOESTERASE DOMAIN-CONTAINING PROTEIN"/>
    <property type="match status" value="1"/>
</dbReference>